<evidence type="ECO:0000313" key="3">
    <source>
        <dbReference type="EMBL" id="AOW12520.1"/>
    </source>
</evidence>
<evidence type="ECO:0000313" key="6">
    <source>
        <dbReference type="Proteomes" id="UP000185680"/>
    </source>
</evidence>
<evidence type="ECO:0000313" key="5">
    <source>
        <dbReference type="Proteomes" id="UP000185657"/>
    </source>
</evidence>
<dbReference type="OrthoDB" id="1443666at2"/>
<dbReference type="KEGG" id="hyl:LPB072_06335"/>
<reference evidence="3 6" key="2">
    <citation type="submission" date="2016-10" db="EMBL/GenBank/DDBJ databases">
        <title>Hydorgenophaga sp. LPB0072 isolated from gastropod.</title>
        <authorList>
            <person name="Kim E."/>
            <person name="Yi H."/>
        </authorList>
    </citation>
    <scope>NUCLEOTIDE SEQUENCE [LARGE SCALE GENOMIC DNA]</scope>
    <source>
        <strain evidence="3 6">LPB0072</strain>
    </source>
</reference>
<gene>
    <name evidence="3" type="ORF">LPB072_06335</name>
    <name evidence="4" type="ORF">LPB72_15820</name>
</gene>
<dbReference type="EMBL" id="LVWD01000030">
    <property type="protein sequence ID" value="OAD40387.1"/>
    <property type="molecule type" value="Genomic_DNA"/>
</dbReference>
<protein>
    <recommendedName>
        <fullName evidence="2">Flavinylation-associated cytochrome domain-containing protein</fullName>
    </recommendedName>
</protein>
<dbReference type="Proteomes" id="UP000185657">
    <property type="component" value="Unassembled WGS sequence"/>
</dbReference>
<dbReference type="Pfam" id="PF14358">
    <property type="entry name" value="DUF4405"/>
    <property type="match status" value="1"/>
</dbReference>
<dbReference type="RefSeq" id="WP_066092876.1">
    <property type="nucleotide sequence ID" value="NZ_CP017476.1"/>
</dbReference>
<dbReference type="AlphaFoldDB" id="A0A162SU99"/>
<organism evidence="3 6">
    <name type="scientific">Hydrogenophaga crassostreae</name>
    <dbReference type="NCBI Taxonomy" id="1763535"/>
    <lineage>
        <taxon>Bacteria</taxon>
        <taxon>Pseudomonadati</taxon>
        <taxon>Pseudomonadota</taxon>
        <taxon>Betaproteobacteria</taxon>
        <taxon>Burkholderiales</taxon>
        <taxon>Comamonadaceae</taxon>
        <taxon>Hydrogenophaga</taxon>
    </lineage>
</organism>
<keyword evidence="1" id="KW-0812">Transmembrane</keyword>
<sequence length="112" mass="12316">MLRKFAAIALFVSFLAMSSSGLMMFVIEKPSFTIQMHPVHKLFGLIMIISVVAHLSFNYKGLLNHMKNRAAAWVGSVLVVLLVVLYGVAINNQVPPDLAQQMDEAAAQAESR</sequence>
<evidence type="ECO:0000313" key="4">
    <source>
        <dbReference type="EMBL" id="OAD40387.1"/>
    </source>
</evidence>
<reference evidence="4 5" key="1">
    <citation type="submission" date="2016-02" db="EMBL/GenBank/DDBJ databases">
        <title>Draft genome sequence of Hydrogenophaga sp. LPB0072.</title>
        <authorList>
            <person name="Shin S.-K."/>
            <person name="Yi H."/>
        </authorList>
    </citation>
    <scope>NUCLEOTIDE SEQUENCE [LARGE SCALE GENOMIC DNA]</scope>
    <source>
        <strain evidence="4 5">LPB0072</strain>
    </source>
</reference>
<dbReference type="STRING" id="1763535.LPB072_06335"/>
<keyword evidence="1" id="KW-0472">Membrane</keyword>
<dbReference type="EMBL" id="CP017476">
    <property type="protein sequence ID" value="AOW12520.1"/>
    <property type="molecule type" value="Genomic_DNA"/>
</dbReference>
<evidence type="ECO:0000259" key="2">
    <source>
        <dbReference type="Pfam" id="PF14358"/>
    </source>
</evidence>
<keyword evidence="5" id="KW-1185">Reference proteome</keyword>
<proteinExistence type="predicted"/>
<keyword evidence="1" id="KW-1133">Transmembrane helix</keyword>
<dbReference type="Proteomes" id="UP000185680">
    <property type="component" value="Chromosome"/>
</dbReference>
<feature type="domain" description="Flavinylation-associated cytochrome" evidence="2">
    <location>
        <begin position="7"/>
        <end position="59"/>
    </location>
</feature>
<name>A0A162SU99_9BURK</name>
<feature type="transmembrane region" description="Helical" evidence="1">
    <location>
        <begin position="40"/>
        <end position="59"/>
    </location>
</feature>
<feature type="transmembrane region" description="Helical" evidence="1">
    <location>
        <begin position="71"/>
        <end position="90"/>
    </location>
</feature>
<dbReference type="InterPro" id="IPR025517">
    <property type="entry name" value="DUF4405"/>
</dbReference>
<accession>A0A162SU99</accession>
<evidence type="ECO:0000256" key="1">
    <source>
        <dbReference type="SAM" id="Phobius"/>
    </source>
</evidence>